<name>A0ABU0SI96_9ACTN</name>
<feature type="signal peptide" evidence="1">
    <location>
        <begin position="1"/>
        <end position="27"/>
    </location>
</feature>
<dbReference type="EMBL" id="JAUSZI010000001">
    <property type="protein sequence ID" value="MDQ1022421.1"/>
    <property type="molecule type" value="Genomic_DNA"/>
</dbReference>
<comment type="caution">
    <text evidence="2">The sequence shown here is derived from an EMBL/GenBank/DDBJ whole genome shotgun (WGS) entry which is preliminary data.</text>
</comment>
<feature type="chain" id="PRO_5046982336" evidence="1">
    <location>
        <begin position="28"/>
        <end position="65"/>
    </location>
</feature>
<protein>
    <submittedName>
        <fullName evidence="2">Uncharacterized protein</fullName>
    </submittedName>
</protein>
<evidence type="ECO:0000313" key="3">
    <source>
        <dbReference type="Proteomes" id="UP001230328"/>
    </source>
</evidence>
<evidence type="ECO:0000256" key="1">
    <source>
        <dbReference type="SAM" id="SignalP"/>
    </source>
</evidence>
<sequence length="65" mass="6448">MRTVARLSAGLLAAVALTMGSISGAAAAEPGRTAPAKPLPWEASQLPTGAGEFTTLCGGLCPQRP</sequence>
<accession>A0ABU0SI96</accession>
<proteinExistence type="predicted"/>
<gene>
    <name evidence="2" type="ORF">QF035_000003</name>
</gene>
<dbReference type="RefSeq" id="WP_307517267.1">
    <property type="nucleotide sequence ID" value="NZ_JAUSZI010000001.1"/>
</dbReference>
<organism evidence="2 3">
    <name type="scientific">Streptomyces umbrinus</name>
    <dbReference type="NCBI Taxonomy" id="67370"/>
    <lineage>
        <taxon>Bacteria</taxon>
        <taxon>Bacillati</taxon>
        <taxon>Actinomycetota</taxon>
        <taxon>Actinomycetes</taxon>
        <taxon>Kitasatosporales</taxon>
        <taxon>Streptomycetaceae</taxon>
        <taxon>Streptomyces</taxon>
        <taxon>Streptomyces phaeochromogenes group</taxon>
    </lineage>
</organism>
<dbReference type="Proteomes" id="UP001230328">
    <property type="component" value="Unassembled WGS sequence"/>
</dbReference>
<keyword evidence="1" id="KW-0732">Signal</keyword>
<evidence type="ECO:0000313" key="2">
    <source>
        <dbReference type="EMBL" id="MDQ1022421.1"/>
    </source>
</evidence>
<reference evidence="2 3" key="1">
    <citation type="submission" date="2023-07" db="EMBL/GenBank/DDBJ databases">
        <title>Comparative genomics of wheat-associated soil bacteria to identify genetic determinants of phenazine resistance.</title>
        <authorList>
            <person name="Mouncey N."/>
        </authorList>
    </citation>
    <scope>NUCLEOTIDE SEQUENCE [LARGE SCALE GENOMIC DNA]</scope>
    <source>
        <strain evidence="2 3">V2I4</strain>
    </source>
</reference>
<keyword evidence="3" id="KW-1185">Reference proteome</keyword>